<organism evidence="2 3">
    <name type="scientific">Coccomyxa subellipsoidea (strain C-169)</name>
    <name type="common">Green microalga</name>
    <dbReference type="NCBI Taxonomy" id="574566"/>
    <lineage>
        <taxon>Eukaryota</taxon>
        <taxon>Viridiplantae</taxon>
        <taxon>Chlorophyta</taxon>
        <taxon>core chlorophytes</taxon>
        <taxon>Trebouxiophyceae</taxon>
        <taxon>Trebouxiophyceae incertae sedis</taxon>
        <taxon>Coccomyxaceae</taxon>
        <taxon>Coccomyxa</taxon>
        <taxon>Coccomyxa subellipsoidea</taxon>
    </lineage>
</organism>
<dbReference type="RefSeq" id="XP_005645988.1">
    <property type="nucleotide sequence ID" value="XM_005645931.1"/>
</dbReference>
<accession>I0YSS5</accession>
<keyword evidence="3" id="KW-1185">Reference proteome</keyword>
<dbReference type="OrthoDB" id="10290244at2759"/>
<evidence type="ECO:0008006" key="4">
    <source>
        <dbReference type="Google" id="ProtNLM"/>
    </source>
</evidence>
<dbReference type="GeneID" id="17039428"/>
<dbReference type="EMBL" id="AGSI01000012">
    <property type="protein sequence ID" value="EIE21444.1"/>
    <property type="molecule type" value="Genomic_DNA"/>
</dbReference>
<name>I0YSS5_COCSC</name>
<evidence type="ECO:0000313" key="3">
    <source>
        <dbReference type="Proteomes" id="UP000007264"/>
    </source>
</evidence>
<evidence type="ECO:0000313" key="2">
    <source>
        <dbReference type="EMBL" id="EIE21444.1"/>
    </source>
</evidence>
<comment type="caution">
    <text evidence="2">The sequence shown here is derived from an EMBL/GenBank/DDBJ whole genome shotgun (WGS) entry which is preliminary data.</text>
</comment>
<dbReference type="Proteomes" id="UP000007264">
    <property type="component" value="Unassembled WGS sequence"/>
</dbReference>
<dbReference type="KEGG" id="csl:COCSUDRAFT_48115"/>
<protein>
    <recommendedName>
        <fullName evidence="4">Hexosyltransferase</fullName>
    </recommendedName>
</protein>
<dbReference type="AlphaFoldDB" id="I0YSS5"/>
<reference evidence="2 3" key="1">
    <citation type="journal article" date="2012" name="Genome Biol.">
        <title>The genome of the polar eukaryotic microalga coccomyxa subellipsoidea reveals traits of cold adaptation.</title>
        <authorList>
            <person name="Blanc G."/>
            <person name="Agarkova I."/>
            <person name="Grimwood J."/>
            <person name="Kuo A."/>
            <person name="Brueggeman A."/>
            <person name="Dunigan D."/>
            <person name="Gurnon J."/>
            <person name="Ladunga I."/>
            <person name="Lindquist E."/>
            <person name="Lucas S."/>
            <person name="Pangilinan J."/>
            <person name="Proschold T."/>
            <person name="Salamov A."/>
            <person name="Schmutz J."/>
            <person name="Weeks D."/>
            <person name="Yamada T."/>
            <person name="Claverie J.M."/>
            <person name="Grigoriev I."/>
            <person name="Van Etten J."/>
            <person name="Lomsadze A."/>
            <person name="Borodovsky M."/>
        </authorList>
    </citation>
    <scope>NUCLEOTIDE SEQUENCE [LARGE SCALE GENOMIC DNA]</scope>
    <source>
        <strain evidence="2 3">C-169</strain>
    </source>
</reference>
<keyword evidence="1" id="KW-0732">Signal</keyword>
<proteinExistence type="predicted"/>
<evidence type="ECO:0000256" key="1">
    <source>
        <dbReference type="SAM" id="SignalP"/>
    </source>
</evidence>
<feature type="chain" id="PRO_5003636367" description="Hexosyltransferase" evidence="1">
    <location>
        <begin position="35"/>
        <end position="440"/>
    </location>
</feature>
<feature type="signal peptide" evidence="1">
    <location>
        <begin position="1"/>
        <end position="34"/>
    </location>
</feature>
<sequence>MHSQHGAVQAPAKLPASMIRLACLLGMLCWRAAAGPANVSVSAPGHPSTNLDFEVDGVVFRNRSLGLDRVFDVLGHQCSPGRPQPPAPVDRLTYTPNRRWPSDAKHGRTALVVVVGGPPQRFLQRMEKAWYGWREEFLARLAHSTSVVMLLDADYTNSTAELVASLELVPVDCDKHSKACLAAAAVDAGYALYYLPAAGPRRPIIVLLGRASFPAPWWMVRNGTTEEQMIASGWQTPHCRTSYLKTKFLNWHAHQMFRQLHVLDYFDFWMKLDDDARWAGKFPGDITHHLVSKHRIFFHTGLQRLADLDCIGLWQQGASKPVQVYLDSESNRCRRILWPAALSEPWFSDDSQVFSVDFAGGWLGFWTAPEVLMYGLIWNSFPGGTWEYRWGDEQFWTSALGLFDDGSHIEDVSYVRAGLGPNAISENEPPHNYLNILHTR</sequence>
<gene>
    <name evidence="2" type="ORF">COCSUDRAFT_48115</name>
</gene>